<dbReference type="InterPro" id="IPR036271">
    <property type="entry name" value="Tet_transcr_reg_TetR-rel_C_sf"/>
</dbReference>
<dbReference type="PROSITE" id="PS01081">
    <property type="entry name" value="HTH_TETR_1"/>
    <property type="match status" value="1"/>
</dbReference>
<dbReference type="PROSITE" id="PS50977">
    <property type="entry name" value="HTH_TETR_2"/>
    <property type="match status" value="1"/>
</dbReference>
<dbReference type="PANTHER" id="PTHR30328:SF54">
    <property type="entry name" value="HTH-TYPE TRANSCRIPTIONAL REPRESSOR SCO4008"/>
    <property type="match status" value="1"/>
</dbReference>
<gene>
    <name evidence="4" type="ORF">BW47_02465</name>
</gene>
<dbReference type="InterPro" id="IPR023772">
    <property type="entry name" value="DNA-bd_HTH_TetR-type_CS"/>
</dbReference>
<keyword evidence="5" id="KW-1185">Reference proteome</keyword>
<dbReference type="Pfam" id="PF00440">
    <property type="entry name" value="TetR_N"/>
    <property type="match status" value="1"/>
</dbReference>
<feature type="DNA-binding region" description="H-T-H motif" evidence="2">
    <location>
        <begin position="22"/>
        <end position="41"/>
    </location>
</feature>
<dbReference type="SUPFAM" id="SSF46689">
    <property type="entry name" value="Homeodomain-like"/>
    <property type="match status" value="1"/>
</dbReference>
<keyword evidence="1 2" id="KW-0238">DNA-binding</keyword>
<name>A0ABN4UXK1_9BACT</name>
<dbReference type="Proteomes" id="UP000185490">
    <property type="component" value="Chromosome"/>
</dbReference>
<protein>
    <submittedName>
        <fullName evidence="4">TetR family transcriptional regulator</fullName>
    </submittedName>
</protein>
<dbReference type="InterPro" id="IPR009057">
    <property type="entry name" value="Homeodomain-like_sf"/>
</dbReference>
<evidence type="ECO:0000259" key="3">
    <source>
        <dbReference type="PROSITE" id="PS50977"/>
    </source>
</evidence>
<proteinExistence type="predicted"/>
<reference evidence="4 5" key="1">
    <citation type="submission" date="2014-02" db="EMBL/GenBank/DDBJ databases">
        <title>Diversity of Thermotogales isolates from hydrothermal vents.</title>
        <authorList>
            <person name="Haverkamp T.H.A."/>
            <person name="Lossouarn J."/>
            <person name="Geslin C."/>
            <person name="Nesbo C.L."/>
        </authorList>
    </citation>
    <scope>NUCLEOTIDE SEQUENCE [LARGE SCALE GENOMIC DNA]</scope>
    <source>
        <strain evidence="4 5">431</strain>
    </source>
</reference>
<dbReference type="RefSeq" id="WP_012056685.1">
    <property type="nucleotide sequence ID" value="NZ_CP007389.1"/>
</dbReference>
<accession>A0ABN4UXK1</accession>
<dbReference type="Gene3D" id="1.10.357.10">
    <property type="entry name" value="Tetracycline Repressor, domain 2"/>
    <property type="match status" value="1"/>
</dbReference>
<dbReference type="PANTHER" id="PTHR30328">
    <property type="entry name" value="TRANSCRIPTIONAL REPRESSOR"/>
    <property type="match status" value="1"/>
</dbReference>
<dbReference type="PRINTS" id="PR00455">
    <property type="entry name" value="HTHTETR"/>
</dbReference>
<evidence type="ECO:0000256" key="2">
    <source>
        <dbReference type="PROSITE-ProRule" id="PRU00335"/>
    </source>
</evidence>
<dbReference type="InterPro" id="IPR050109">
    <property type="entry name" value="HTH-type_TetR-like_transc_reg"/>
</dbReference>
<dbReference type="EMBL" id="CP007389">
    <property type="protein sequence ID" value="APT73490.1"/>
    <property type="molecule type" value="Genomic_DNA"/>
</dbReference>
<evidence type="ECO:0000313" key="5">
    <source>
        <dbReference type="Proteomes" id="UP000185490"/>
    </source>
</evidence>
<sequence length="189" mass="22966">MREKILNIAIEEFAKKGYFGASTNVISKKANVSKGALFYHFKSKEGLYIECFKSFIQLFELEFLKFYNENDNLDFFTFLLKWSQRKVEMTNEMKYVLDFFETIKNIPKNIEEKIQDILSKNYEKYIPFLWEKFEKLNLRKELDKKFAFSMVLDFFETFSKRYYKTTIEPKKIFLDFKNVMEIIKYGILE</sequence>
<dbReference type="InterPro" id="IPR001647">
    <property type="entry name" value="HTH_TetR"/>
</dbReference>
<dbReference type="Gene3D" id="1.10.10.60">
    <property type="entry name" value="Homeodomain-like"/>
    <property type="match status" value="1"/>
</dbReference>
<evidence type="ECO:0000256" key="1">
    <source>
        <dbReference type="ARBA" id="ARBA00023125"/>
    </source>
</evidence>
<organism evidence="4 5">
    <name type="scientific">Thermosipho melanesiensis</name>
    <dbReference type="NCBI Taxonomy" id="46541"/>
    <lineage>
        <taxon>Bacteria</taxon>
        <taxon>Thermotogati</taxon>
        <taxon>Thermotogota</taxon>
        <taxon>Thermotogae</taxon>
        <taxon>Thermotogales</taxon>
        <taxon>Fervidobacteriaceae</taxon>
        <taxon>Thermosipho</taxon>
    </lineage>
</organism>
<evidence type="ECO:0000313" key="4">
    <source>
        <dbReference type="EMBL" id="APT73490.1"/>
    </source>
</evidence>
<dbReference type="SUPFAM" id="SSF48498">
    <property type="entry name" value="Tetracyclin repressor-like, C-terminal domain"/>
    <property type="match status" value="1"/>
</dbReference>
<feature type="domain" description="HTH tetR-type" evidence="3">
    <location>
        <begin position="1"/>
        <end position="59"/>
    </location>
</feature>